<evidence type="ECO:0000313" key="2">
    <source>
        <dbReference type="EMBL" id="CAL4100683.1"/>
    </source>
</evidence>
<comment type="caution">
    <text evidence="2">The sequence shown here is derived from an EMBL/GenBank/DDBJ whole genome shotgun (WGS) entry which is preliminary data.</text>
</comment>
<protein>
    <submittedName>
        <fullName evidence="2">Uncharacterized protein</fullName>
    </submittedName>
</protein>
<name>A0AAV2QW96_MEGNR</name>
<dbReference type="EMBL" id="CAXKWB010011276">
    <property type="protein sequence ID" value="CAL4100683.1"/>
    <property type="molecule type" value="Genomic_DNA"/>
</dbReference>
<accession>A0AAV2QW96</accession>
<feature type="transmembrane region" description="Helical" evidence="1">
    <location>
        <begin position="40"/>
        <end position="64"/>
    </location>
</feature>
<organism evidence="2 3">
    <name type="scientific">Meganyctiphanes norvegica</name>
    <name type="common">Northern krill</name>
    <name type="synonym">Thysanopoda norvegica</name>
    <dbReference type="NCBI Taxonomy" id="48144"/>
    <lineage>
        <taxon>Eukaryota</taxon>
        <taxon>Metazoa</taxon>
        <taxon>Ecdysozoa</taxon>
        <taxon>Arthropoda</taxon>
        <taxon>Crustacea</taxon>
        <taxon>Multicrustacea</taxon>
        <taxon>Malacostraca</taxon>
        <taxon>Eumalacostraca</taxon>
        <taxon>Eucarida</taxon>
        <taxon>Euphausiacea</taxon>
        <taxon>Euphausiidae</taxon>
        <taxon>Meganyctiphanes</taxon>
    </lineage>
</organism>
<dbReference type="AlphaFoldDB" id="A0AAV2QW96"/>
<keyword evidence="1" id="KW-1133">Transmembrane helix</keyword>
<proteinExistence type="predicted"/>
<evidence type="ECO:0000256" key="1">
    <source>
        <dbReference type="SAM" id="Phobius"/>
    </source>
</evidence>
<keyword evidence="3" id="KW-1185">Reference proteome</keyword>
<keyword evidence="1" id="KW-0472">Membrane</keyword>
<gene>
    <name evidence="2" type="ORF">MNOR_LOCUS16859</name>
</gene>
<reference evidence="2 3" key="1">
    <citation type="submission" date="2024-05" db="EMBL/GenBank/DDBJ databases">
        <authorList>
            <person name="Wallberg A."/>
        </authorList>
    </citation>
    <scope>NUCLEOTIDE SEQUENCE [LARGE SCALE GENOMIC DNA]</scope>
</reference>
<sequence>MTTYIKPGSAQDQGFIDNNLQRRSYEDVEMDGSLRRRVNCLTGLVVVVTIIAAASLALSVMLLMQDQNDISSSQDITLRLSSLEDMMHQDHDDHQKHMI</sequence>
<keyword evidence="1" id="KW-0812">Transmembrane</keyword>
<evidence type="ECO:0000313" key="3">
    <source>
        <dbReference type="Proteomes" id="UP001497623"/>
    </source>
</evidence>
<dbReference type="Proteomes" id="UP001497623">
    <property type="component" value="Unassembled WGS sequence"/>
</dbReference>